<evidence type="ECO:0000256" key="2">
    <source>
        <dbReference type="SAM" id="MobiDB-lite"/>
    </source>
</evidence>
<sequence>MAGMSEFRGFSDREIKTLQRQKQQQTKQQEIKPGQVAFRPADFSRPRAKITRGEKSYDHRGTPPDGTALPTTAYFVKEAQKPPLAAKSDQTRPNETNTGEEEPEKDHRGDHHPPSSVSTATQESITESNLPDLQMDNQAVVETNLELLQRQQKELEQENKKKKALLEQTLRERYAQSQMETKSSRQ</sequence>
<feature type="compositionally biased region" description="Basic and acidic residues" evidence="2">
    <location>
        <begin position="104"/>
        <end position="113"/>
    </location>
</feature>
<gene>
    <name evidence="3" type="ORF">GBAR_LOCUS31126</name>
</gene>
<accession>A0AA35TZ16</accession>
<evidence type="ECO:0000313" key="4">
    <source>
        <dbReference type="Proteomes" id="UP001174909"/>
    </source>
</evidence>
<feature type="compositionally biased region" description="Basic and acidic residues" evidence="2">
    <location>
        <begin position="51"/>
        <end position="62"/>
    </location>
</feature>
<keyword evidence="4" id="KW-1185">Reference proteome</keyword>
<protein>
    <submittedName>
        <fullName evidence="3">Uncharacterized protein</fullName>
    </submittedName>
</protein>
<feature type="region of interest" description="Disordered" evidence="2">
    <location>
        <begin position="1"/>
        <end position="138"/>
    </location>
</feature>
<feature type="compositionally biased region" description="Low complexity" evidence="2">
    <location>
        <begin position="18"/>
        <end position="32"/>
    </location>
</feature>
<keyword evidence="1" id="KW-0175">Coiled coil</keyword>
<proteinExistence type="predicted"/>
<organism evidence="3 4">
    <name type="scientific">Geodia barretti</name>
    <name type="common">Barrett's horny sponge</name>
    <dbReference type="NCBI Taxonomy" id="519541"/>
    <lineage>
        <taxon>Eukaryota</taxon>
        <taxon>Metazoa</taxon>
        <taxon>Porifera</taxon>
        <taxon>Demospongiae</taxon>
        <taxon>Heteroscleromorpha</taxon>
        <taxon>Tetractinellida</taxon>
        <taxon>Astrophorina</taxon>
        <taxon>Geodiidae</taxon>
        <taxon>Geodia</taxon>
    </lineage>
</organism>
<evidence type="ECO:0000256" key="1">
    <source>
        <dbReference type="SAM" id="Coils"/>
    </source>
</evidence>
<reference evidence="3" key="1">
    <citation type="submission" date="2023-03" db="EMBL/GenBank/DDBJ databases">
        <authorList>
            <person name="Steffen K."/>
            <person name="Cardenas P."/>
        </authorList>
    </citation>
    <scope>NUCLEOTIDE SEQUENCE</scope>
</reference>
<name>A0AA35TZ16_GEOBA</name>
<feature type="compositionally biased region" description="Polar residues" evidence="2">
    <location>
        <begin position="115"/>
        <end position="138"/>
    </location>
</feature>
<feature type="coiled-coil region" evidence="1">
    <location>
        <begin position="138"/>
        <end position="172"/>
    </location>
</feature>
<dbReference type="AlphaFoldDB" id="A0AA35TZ16"/>
<dbReference type="Proteomes" id="UP001174909">
    <property type="component" value="Unassembled WGS sequence"/>
</dbReference>
<dbReference type="EMBL" id="CASHTH010004423">
    <property type="protein sequence ID" value="CAI8057140.1"/>
    <property type="molecule type" value="Genomic_DNA"/>
</dbReference>
<evidence type="ECO:0000313" key="3">
    <source>
        <dbReference type="EMBL" id="CAI8057140.1"/>
    </source>
</evidence>
<comment type="caution">
    <text evidence="3">The sequence shown here is derived from an EMBL/GenBank/DDBJ whole genome shotgun (WGS) entry which is preliminary data.</text>
</comment>